<organism evidence="2 3">
    <name type="scientific">Tanacetum coccineum</name>
    <dbReference type="NCBI Taxonomy" id="301880"/>
    <lineage>
        <taxon>Eukaryota</taxon>
        <taxon>Viridiplantae</taxon>
        <taxon>Streptophyta</taxon>
        <taxon>Embryophyta</taxon>
        <taxon>Tracheophyta</taxon>
        <taxon>Spermatophyta</taxon>
        <taxon>Magnoliopsida</taxon>
        <taxon>eudicotyledons</taxon>
        <taxon>Gunneridae</taxon>
        <taxon>Pentapetalae</taxon>
        <taxon>asterids</taxon>
        <taxon>campanulids</taxon>
        <taxon>Asterales</taxon>
        <taxon>Asteraceae</taxon>
        <taxon>Asteroideae</taxon>
        <taxon>Anthemideae</taxon>
        <taxon>Anthemidinae</taxon>
        <taxon>Tanacetum</taxon>
    </lineage>
</organism>
<keyword evidence="3" id="KW-1185">Reference proteome</keyword>
<comment type="caution">
    <text evidence="2">The sequence shown here is derived from an EMBL/GenBank/DDBJ whole genome shotgun (WGS) entry which is preliminary data.</text>
</comment>
<dbReference type="EMBL" id="BQNB010018645">
    <property type="protein sequence ID" value="GJT76680.1"/>
    <property type="molecule type" value="Genomic_DNA"/>
</dbReference>
<proteinExistence type="predicted"/>
<sequence length="145" mass="16457">MSKPTLDMEDSTSNGCDDKTVDITDYEDSDQEDGELPDLPTFSATNEFASVCEQVEKNINVNTAQELKEVQVQDIEMDDDYDIDHSRTEETLKWSLAKDPFLICMKFNDKSSFLLHTIPLSISNKVLTARKWNPRYVARGSRLGA</sequence>
<evidence type="ECO:0000313" key="2">
    <source>
        <dbReference type="EMBL" id="GJT76680.1"/>
    </source>
</evidence>
<feature type="compositionally biased region" description="Acidic residues" evidence="1">
    <location>
        <begin position="24"/>
        <end position="36"/>
    </location>
</feature>
<protein>
    <submittedName>
        <fullName evidence="2">Uncharacterized protein</fullName>
    </submittedName>
</protein>
<reference evidence="2" key="2">
    <citation type="submission" date="2022-01" db="EMBL/GenBank/DDBJ databases">
        <authorList>
            <person name="Yamashiro T."/>
            <person name="Shiraishi A."/>
            <person name="Satake H."/>
            <person name="Nakayama K."/>
        </authorList>
    </citation>
    <scope>NUCLEOTIDE SEQUENCE</scope>
</reference>
<dbReference type="Proteomes" id="UP001151760">
    <property type="component" value="Unassembled WGS sequence"/>
</dbReference>
<reference evidence="2" key="1">
    <citation type="journal article" date="2022" name="Int. J. Mol. Sci.">
        <title>Draft Genome of Tanacetum Coccineum: Genomic Comparison of Closely Related Tanacetum-Family Plants.</title>
        <authorList>
            <person name="Yamashiro T."/>
            <person name="Shiraishi A."/>
            <person name="Nakayama K."/>
            <person name="Satake H."/>
        </authorList>
    </citation>
    <scope>NUCLEOTIDE SEQUENCE</scope>
</reference>
<name>A0ABQ5GN59_9ASTR</name>
<gene>
    <name evidence="2" type="ORF">Tco_1043405</name>
</gene>
<evidence type="ECO:0000256" key="1">
    <source>
        <dbReference type="SAM" id="MobiDB-lite"/>
    </source>
</evidence>
<accession>A0ABQ5GN59</accession>
<evidence type="ECO:0000313" key="3">
    <source>
        <dbReference type="Proteomes" id="UP001151760"/>
    </source>
</evidence>
<feature type="region of interest" description="Disordered" evidence="1">
    <location>
        <begin position="1"/>
        <end position="39"/>
    </location>
</feature>